<evidence type="ECO:0000313" key="2">
    <source>
        <dbReference type="Proteomes" id="UP000316882"/>
    </source>
</evidence>
<evidence type="ECO:0008006" key="3">
    <source>
        <dbReference type="Google" id="ProtNLM"/>
    </source>
</evidence>
<dbReference type="Gene3D" id="3.90.640.10">
    <property type="entry name" value="Actin, Chain A, domain 4"/>
    <property type="match status" value="1"/>
</dbReference>
<dbReference type="RefSeq" id="WP_122965915.1">
    <property type="nucleotide sequence ID" value="NZ_BJMH01000053.1"/>
</dbReference>
<dbReference type="AlphaFoldDB" id="A0A4Y3PQS9"/>
<accession>A0A4Y3PQS9</accession>
<protein>
    <recommendedName>
        <fullName evidence="3">Molecular chaperone</fullName>
    </recommendedName>
</protein>
<name>A0A4Y3PQS9_BREPA</name>
<keyword evidence="2" id="KW-1185">Reference proteome</keyword>
<dbReference type="InterPro" id="IPR043129">
    <property type="entry name" value="ATPase_NBD"/>
</dbReference>
<reference evidence="1 2" key="1">
    <citation type="submission" date="2019-06" db="EMBL/GenBank/DDBJ databases">
        <title>Whole genome shotgun sequence of Brevibacillus parabrevis NBRC 12334.</title>
        <authorList>
            <person name="Hosoyama A."/>
            <person name="Uohara A."/>
            <person name="Ohji S."/>
            <person name="Ichikawa N."/>
        </authorList>
    </citation>
    <scope>NUCLEOTIDE SEQUENCE [LARGE SCALE GENOMIC DNA]</scope>
    <source>
        <strain evidence="1 2">NBRC 12334</strain>
    </source>
</reference>
<sequence length="884" mass="102247">MSKMSYKLHIQKGSMDVPRNETTYTRDELMEMTTFQLRNICYKEKLVGSVVNNLDREGLLNTILRFRSAEESLFIEADTTGGFERIEAALHAYLNTPLPGADSIKIPAKMSLYAGLAVDRLDGYRVESAQGLSESNVLLVNDYMELCGIFQLRKEADKQGRYMLFSHKDVPWRKTVNQSYSLLFFRKQDSDYLYKAYTEDKPLPPVNLHYYKVPVTDLEIRELEETDAVLAIDFGTSSTTAGAFLDHQYVSAPSSNDLLNGRIKLNAINYVAFPDTTQKTEEWIEVLPTVVQVADCSVAQDVRYHIGYEALRQMKKNGYSSHATVFFGLKRWVNSYHKLEEVMDSQGNTAMVKRSDILRQYLLHVIQTAEHQFKCRFRHLHITSPVKLKTQFIEMFTDILPEYRIESQDALDEGMAVLFNTIADQIDKDSFLDGETYQALVIDCGGGTTDLSSCRFRIEDGHISYRIDISTTYENGDTNFGGNNITYRIMQFMKIVFADYYSKGRHVTDIDQLIDIPGSEIFRHVDEFGVDAVYEQFERRYREAEALLPTCYKAYENKSRDDYQRVRNNFHFLWDLADHMKKEFFRQTGILRNRFTAEGEQRQEQDLKLTTVERWVLSIREDGRFRDVYDLPDVVFNSKEINHLIKADIYEILRVFLDDFYQEGKLADFSIIKLTGQSCRIDVFREALKEFVPGRSIEFRQRSEDAGKVPDLKLSCLRGALRYQSAKKAGFIEAQITNHAPVVPYSVTAFTHNRQERILIRSQEKLSQVHGAISRPYGVSEVEFFLKESDGLLRKRYLYTDDRSAYKPVLYEEIQAKYASHIPQEETDSIQNGEVKFFVFSGGSEWGFHVVPVARQNEQLLLGKKVFFAFESDLSELDFFDGMK</sequence>
<organism evidence="1 2">
    <name type="scientific">Brevibacillus parabrevis</name>
    <dbReference type="NCBI Taxonomy" id="54914"/>
    <lineage>
        <taxon>Bacteria</taxon>
        <taxon>Bacillati</taxon>
        <taxon>Bacillota</taxon>
        <taxon>Bacilli</taxon>
        <taxon>Bacillales</taxon>
        <taxon>Paenibacillaceae</taxon>
        <taxon>Brevibacillus</taxon>
    </lineage>
</organism>
<comment type="caution">
    <text evidence="1">The sequence shown here is derived from an EMBL/GenBank/DDBJ whole genome shotgun (WGS) entry which is preliminary data.</text>
</comment>
<dbReference type="Gene3D" id="3.30.420.40">
    <property type="match status" value="2"/>
</dbReference>
<evidence type="ECO:0000313" key="1">
    <source>
        <dbReference type="EMBL" id="GEB35763.1"/>
    </source>
</evidence>
<gene>
    <name evidence="1" type="ORF">BPA01_53430</name>
</gene>
<dbReference type="EMBL" id="BJMH01000053">
    <property type="protein sequence ID" value="GEB35763.1"/>
    <property type="molecule type" value="Genomic_DNA"/>
</dbReference>
<dbReference type="SUPFAM" id="SSF53067">
    <property type="entry name" value="Actin-like ATPase domain"/>
    <property type="match status" value="2"/>
</dbReference>
<proteinExistence type="predicted"/>
<dbReference type="Proteomes" id="UP000316882">
    <property type="component" value="Unassembled WGS sequence"/>
</dbReference>